<feature type="region of interest" description="Disordered" evidence="3">
    <location>
        <begin position="114"/>
        <end position="236"/>
    </location>
</feature>
<evidence type="ECO:0000313" key="6">
    <source>
        <dbReference type="Proteomes" id="UP000825935"/>
    </source>
</evidence>
<evidence type="ECO:0000256" key="2">
    <source>
        <dbReference type="PROSITE-ProRule" id="PRU00176"/>
    </source>
</evidence>
<dbReference type="PROSITE" id="PS50102">
    <property type="entry name" value="RRM"/>
    <property type="match status" value="1"/>
</dbReference>
<gene>
    <name evidence="5" type="ORF">KP509_30G025800</name>
</gene>
<dbReference type="AlphaFoldDB" id="A0A8T2R2L5"/>
<reference evidence="5" key="1">
    <citation type="submission" date="2021-08" db="EMBL/GenBank/DDBJ databases">
        <title>WGS assembly of Ceratopteris richardii.</title>
        <authorList>
            <person name="Marchant D.B."/>
            <person name="Chen G."/>
            <person name="Jenkins J."/>
            <person name="Shu S."/>
            <person name="Leebens-Mack J."/>
            <person name="Grimwood J."/>
            <person name="Schmutz J."/>
            <person name="Soltis P."/>
            <person name="Soltis D."/>
            <person name="Chen Z.-H."/>
        </authorList>
    </citation>
    <scope>NUCLEOTIDE SEQUENCE</scope>
    <source>
        <strain evidence="5">Whitten #5841</strain>
        <tissue evidence="5">Leaf</tissue>
    </source>
</reference>
<evidence type="ECO:0000259" key="4">
    <source>
        <dbReference type="PROSITE" id="PS50102"/>
    </source>
</evidence>
<dbReference type="Pfam" id="PF00076">
    <property type="entry name" value="RRM_1"/>
    <property type="match status" value="1"/>
</dbReference>
<dbReference type="SUPFAM" id="SSF54928">
    <property type="entry name" value="RNA-binding domain, RBD"/>
    <property type="match status" value="1"/>
</dbReference>
<dbReference type="InterPro" id="IPR035979">
    <property type="entry name" value="RBD_domain_sf"/>
</dbReference>
<evidence type="ECO:0000256" key="1">
    <source>
        <dbReference type="ARBA" id="ARBA00022884"/>
    </source>
</evidence>
<evidence type="ECO:0000256" key="3">
    <source>
        <dbReference type="SAM" id="MobiDB-lite"/>
    </source>
</evidence>
<evidence type="ECO:0000313" key="5">
    <source>
        <dbReference type="EMBL" id="KAH7289961.1"/>
    </source>
</evidence>
<accession>A0A8T2R2L5</accession>
<dbReference type="OrthoDB" id="1934239at2759"/>
<keyword evidence="1 2" id="KW-0694">RNA-binding</keyword>
<dbReference type="Gene3D" id="3.30.70.330">
    <property type="match status" value="1"/>
</dbReference>
<dbReference type="InterPro" id="IPR003954">
    <property type="entry name" value="RRM_euk-type"/>
</dbReference>
<feature type="compositionally biased region" description="Polar residues" evidence="3">
    <location>
        <begin position="217"/>
        <end position="227"/>
    </location>
</feature>
<keyword evidence="6" id="KW-1185">Reference proteome</keyword>
<proteinExistence type="predicted"/>
<dbReference type="GO" id="GO:0003723">
    <property type="term" value="F:RNA binding"/>
    <property type="evidence" value="ECO:0007669"/>
    <property type="project" value="UniProtKB-UniRule"/>
</dbReference>
<name>A0A8T2R2L5_CERRI</name>
<dbReference type="SMART" id="SM00361">
    <property type="entry name" value="RRM_1"/>
    <property type="match status" value="1"/>
</dbReference>
<feature type="compositionally biased region" description="Pro residues" evidence="3">
    <location>
        <begin position="117"/>
        <end position="129"/>
    </location>
</feature>
<dbReference type="EMBL" id="CM035435">
    <property type="protein sequence ID" value="KAH7289961.1"/>
    <property type="molecule type" value="Genomic_DNA"/>
</dbReference>
<comment type="caution">
    <text evidence="5">The sequence shown here is derived from an EMBL/GenBank/DDBJ whole genome shotgun (WGS) entry which is preliminary data.</text>
</comment>
<dbReference type="SMART" id="SM00360">
    <property type="entry name" value="RRM"/>
    <property type="match status" value="1"/>
</dbReference>
<feature type="domain" description="RRM" evidence="4">
    <location>
        <begin position="38"/>
        <end position="116"/>
    </location>
</feature>
<sequence length="476" mass="51037">MLTGTRCAALKGLWQARSLQGCGMRPAWNFLSCRTMSSRLFVGGLSFTTEEEGLGTAFSKYGEVVDVRIVLDRESGRSRGFGFVTFLSEADAETAKDKLNGQWLDGRVIRVDRAAPRPAPTPPPRPNVSPPNEQTSQDWGSIPSPIAAVPQNAGSAQNFGGGVSAELPSLSSLTSSPSSAFASAPLSSPLPSPPSSTPAYPPPLPITPPTEPPRSPFNFNLDFSTPDPNYVPRSRPPRLRPSMMDYEFGLFSDTSKFPFNTNFGTGFLKVRASEADFDFLDIKEANDRKKAEELATNQALEAATSENTESVEGTAMETPKKEYVASSQLQEEIAAGNGSSEAMPVTAPGKMSDSDGQFHAMAIGNNTSHIGTAGTGQPERVVDADEAFQGTEKESHEARGISDSQRLTASNIQFQEITAVEQEAGSIFQEVTSRVSSLSGTDAVNQSQGEKLAEKLEIEPSNQSGCRRHPLSLHLR</sequence>
<feature type="compositionally biased region" description="Low complexity" evidence="3">
    <location>
        <begin position="167"/>
        <end position="187"/>
    </location>
</feature>
<dbReference type="InterPro" id="IPR052462">
    <property type="entry name" value="SLIRP/GR-RBP-like"/>
</dbReference>
<dbReference type="InterPro" id="IPR012677">
    <property type="entry name" value="Nucleotide-bd_a/b_plait_sf"/>
</dbReference>
<feature type="compositionally biased region" description="Basic residues" evidence="3">
    <location>
        <begin position="466"/>
        <end position="476"/>
    </location>
</feature>
<feature type="region of interest" description="Disordered" evidence="3">
    <location>
        <begin position="435"/>
        <end position="476"/>
    </location>
</feature>
<protein>
    <recommendedName>
        <fullName evidence="4">RRM domain-containing protein</fullName>
    </recommendedName>
</protein>
<dbReference type="InterPro" id="IPR000504">
    <property type="entry name" value="RRM_dom"/>
</dbReference>
<dbReference type="Proteomes" id="UP000825935">
    <property type="component" value="Chromosome 30"/>
</dbReference>
<feature type="compositionally biased region" description="Polar residues" evidence="3">
    <location>
        <begin position="435"/>
        <end position="449"/>
    </location>
</feature>
<organism evidence="5 6">
    <name type="scientific">Ceratopteris richardii</name>
    <name type="common">Triangle waterfern</name>
    <dbReference type="NCBI Taxonomy" id="49495"/>
    <lineage>
        <taxon>Eukaryota</taxon>
        <taxon>Viridiplantae</taxon>
        <taxon>Streptophyta</taxon>
        <taxon>Embryophyta</taxon>
        <taxon>Tracheophyta</taxon>
        <taxon>Polypodiopsida</taxon>
        <taxon>Polypodiidae</taxon>
        <taxon>Polypodiales</taxon>
        <taxon>Pteridineae</taxon>
        <taxon>Pteridaceae</taxon>
        <taxon>Parkerioideae</taxon>
        <taxon>Ceratopteris</taxon>
    </lineage>
</organism>
<feature type="compositionally biased region" description="Pro residues" evidence="3">
    <location>
        <begin position="188"/>
        <end position="215"/>
    </location>
</feature>
<dbReference type="PANTHER" id="PTHR48027">
    <property type="entry name" value="HETEROGENEOUS NUCLEAR RIBONUCLEOPROTEIN 87F-RELATED"/>
    <property type="match status" value="1"/>
</dbReference>